<sequence length="254" mass="28649">MMPLRSSASVIARARRSLEDANEEHARAILKSKSQINRLTLVASLPPELLSSIFLSIVREHFAQTALAATASNDPPARSPNTWIKISHVCRDWRIVVLGTPKLWSYVMITGIFPVEVFLTRSKRALLSVVAKIPSPHNYTHKAHLARVLVEFARLKNLQIIRHPQDIGQICKEINGCAPFLETFTVALDSETIMFAPFGYHWDPTHSIPLFHVLSPDRLPRLRTLNISNVPFRWDNPMFSATLTTLVVSKSVNF</sequence>
<dbReference type="Proteomes" id="UP000313359">
    <property type="component" value="Unassembled WGS sequence"/>
</dbReference>
<proteinExistence type="predicted"/>
<gene>
    <name evidence="2" type="ORF">L227DRAFT_319357</name>
</gene>
<feature type="coiled-coil region" evidence="1">
    <location>
        <begin position="4"/>
        <end position="31"/>
    </location>
</feature>
<dbReference type="Gene3D" id="1.20.1280.50">
    <property type="match status" value="1"/>
</dbReference>
<evidence type="ECO:0000256" key="1">
    <source>
        <dbReference type="SAM" id="Coils"/>
    </source>
</evidence>
<evidence type="ECO:0000313" key="3">
    <source>
        <dbReference type="Proteomes" id="UP000313359"/>
    </source>
</evidence>
<dbReference type="EMBL" id="ML122254">
    <property type="protein sequence ID" value="RPD64140.1"/>
    <property type="molecule type" value="Genomic_DNA"/>
</dbReference>
<dbReference type="OrthoDB" id="2754780at2759"/>
<protein>
    <submittedName>
        <fullName evidence="2">Uncharacterized protein</fullName>
    </submittedName>
</protein>
<dbReference type="STRING" id="1328759.A0A5C2SKI3"/>
<evidence type="ECO:0000313" key="2">
    <source>
        <dbReference type="EMBL" id="RPD64140.1"/>
    </source>
</evidence>
<keyword evidence="1" id="KW-0175">Coiled coil</keyword>
<accession>A0A5C2SKI3</accession>
<organism evidence="2 3">
    <name type="scientific">Lentinus tigrinus ALCF2SS1-6</name>
    <dbReference type="NCBI Taxonomy" id="1328759"/>
    <lineage>
        <taxon>Eukaryota</taxon>
        <taxon>Fungi</taxon>
        <taxon>Dikarya</taxon>
        <taxon>Basidiomycota</taxon>
        <taxon>Agaricomycotina</taxon>
        <taxon>Agaricomycetes</taxon>
        <taxon>Polyporales</taxon>
        <taxon>Polyporaceae</taxon>
        <taxon>Lentinus</taxon>
    </lineage>
</organism>
<reference evidence="2" key="1">
    <citation type="journal article" date="2018" name="Genome Biol. Evol.">
        <title>Genomics and development of Lentinus tigrinus, a white-rot wood-decaying mushroom with dimorphic fruiting bodies.</title>
        <authorList>
            <person name="Wu B."/>
            <person name="Xu Z."/>
            <person name="Knudson A."/>
            <person name="Carlson A."/>
            <person name="Chen N."/>
            <person name="Kovaka S."/>
            <person name="LaButti K."/>
            <person name="Lipzen A."/>
            <person name="Pennachio C."/>
            <person name="Riley R."/>
            <person name="Schakwitz W."/>
            <person name="Umezawa K."/>
            <person name="Ohm R.A."/>
            <person name="Grigoriev I.V."/>
            <person name="Nagy L.G."/>
            <person name="Gibbons J."/>
            <person name="Hibbett D."/>
        </authorList>
    </citation>
    <scope>NUCLEOTIDE SEQUENCE [LARGE SCALE GENOMIC DNA]</scope>
    <source>
        <strain evidence="2">ALCF2SS1-6</strain>
    </source>
</reference>
<dbReference type="AlphaFoldDB" id="A0A5C2SKI3"/>
<keyword evidence="3" id="KW-1185">Reference proteome</keyword>
<name>A0A5C2SKI3_9APHY</name>